<evidence type="ECO:0000256" key="1">
    <source>
        <dbReference type="SAM" id="MobiDB-lite"/>
    </source>
</evidence>
<evidence type="ECO:0000313" key="2">
    <source>
        <dbReference type="EMBL" id="SFC61636.1"/>
    </source>
</evidence>
<dbReference type="EMBL" id="FOLM01000004">
    <property type="protein sequence ID" value="SFC61636.1"/>
    <property type="molecule type" value="Genomic_DNA"/>
</dbReference>
<name>A0A1I1KLA0_9ACTN</name>
<protein>
    <submittedName>
        <fullName evidence="2">Probable phosphoglycerate mutase</fullName>
    </submittedName>
</protein>
<dbReference type="InterPro" id="IPR029033">
    <property type="entry name" value="His_PPase_superfam"/>
</dbReference>
<evidence type="ECO:0000313" key="3">
    <source>
        <dbReference type="Proteomes" id="UP000199207"/>
    </source>
</evidence>
<accession>A0A1I1KLA0</accession>
<dbReference type="Gene3D" id="3.40.50.1240">
    <property type="entry name" value="Phosphoglycerate mutase-like"/>
    <property type="match status" value="1"/>
</dbReference>
<dbReference type="Proteomes" id="UP000199207">
    <property type="component" value="Unassembled WGS sequence"/>
</dbReference>
<sequence length="224" mass="24195">MTTYVLRHGRTAYSARYLVNGDPAVPVPLDEEGMSTSRAARTTLPTRSAQTWMTSAFPRARQTAAILLDDIAVTPSVNPLLDELHYGDFEGGPFLAYAAWLRCNGPWARPPGARESQREGIRRMLLGVRSALETPAPRIVVAHGLLLSVLRWRLACAPGAAMPLFFPEAPCLVPVAMADDELAGHVASLLEQVDASRRHEPPSPSADAASAETGRPSLLPSTRH</sequence>
<dbReference type="InterPro" id="IPR013078">
    <property type="entry name" value="His_Pase_superF_clade-1"/>
</dbReference>
<reference evidence="2 3" key="1">
    <citation type="submission" date="2016-10" db="EMBL/GenBank/DDBJ databases">
        <authorList>
            <person name="de Groot N.N."/>
        </authorList>
    </citation>
    <scope>NUCLEOTIDE SEQUENCE [LARGE SCALE GENOMIC DNA]</scope>
    <source>
        <strain evidence="2 3">CGMCC 4.5739</strain>
    </source>
</reference>
<dbReference type="RefSeq" id="WP_093838537.1">
    <property type="nucleotide sequence ID" value="NZ_FOLM01000004.1"/>
</dbReference>
<dbReference type="SMART" id="SM00855">
    <property type="entry name" value="PGAM"/>
    <property type="match status" value="1"/>
</dbReference>
<organism evidence="2 3">
    <name type="scientific">Streptomyces aidingensis</name>
    <dbReference type="NCBI Taxonomy" id="910347"/>
    <lineage>
        <taxon>Bacteria</taxon>
        <taxon>Bacillati</taxon>
        <taxon>Actinomycetota</taxon>
        <taxon>Actinomycetes</taxon>
        <taxon>Kitasatosporales</taxon>
        <taxon>Streptomycetaceae</taxon>
        <taxon>Streptomyces</taxon>
    </lineage>
</organism>
<keyword evidence="3" id="KW-1185">Reference proteome</keyword>
<feature type="region of interest" description="Disordered" evidence="1">
    <location>
        <begin position="193"/>
        <end position="224"/>
    </location>
</feature>
<dbReference type="OrthoDB" id="4120859at2"/>
<dbReference type="AlphaFoldDB" id="A0A1I1KLA0"/>
<dbReference type="SUPFAM" id="SSF53254">
    <property type="entry name" value="Phosphoglycerate mutase-like"/>
    <property type="match status" value="1"/>
</dbReference>
<dbReference type="Pfam" id="PF00300">
    <property type="entry name" value="His_Phos_1"/>
    <property type="match status" value="1"/>
</dbReference>
<proteinExistence type="predicted"/>
<dbReference type="STRING" id="910347.SAMN05421773_104284"/>
<gene>
    <name evidence="2" type="ORF">SAMN05421773_104284</name>
</gene>